<dbReference type="PANTHER" id="PTHR11552">
    <property type="entry name" value="GLUCOSE-METHANOL-CHOLINE GMC OXIDOREDUCTASE"/>
    <property type="match status" value="1"/>
</dbReference>
<dbReference type="Proteomes" id="UP000250140">
    <property type="component" value="Unassembled WGS sequence"/>
</dbReference>
<dbReference type="SUPFAM" id="SSF51905">
    <property type="entry name" value="FAD/NAD(P)-binding domain"/>
    <property type="match status" value="1"/>
</dbReference>
<evidence type="ECO:0000256" key="5">
    <source>
        <dbReference type="RuleBase" id="RU003968"/>
    </source>
</evidence>
<dbReference type="Pfam" id="PF00732">
    <property type="entry name" value="GMC_oxred_N"/>
    <property type="match status" value="1"/>
</dbReference>
<dbReference type="GO" id="GO:0050660">
    <property type="term" value="F:flavin adenine dinucleotide binding"/>
    <property type="evidence" value="ECO:0007669"/>
    <property type="project" value="InterPro"/>
</dbReference>
<protein>
    <submittedName>
        <fullName evidence="8">GMC oxidoreductase</fullName>
    </submittedName>
</protein>
<dbReference type="Gene3D" id="3.50.50.60">
    <property type="entry name" value="FAD/NAD(P)-binding domain"/>
    <property type="match status" value="1"/>
</dbReference>
<dbReference type="PIRSF" id="PIRSF000137">
    <property type="entry name" value="Alcohol_oxidase"/>
    <property type="match status" value="1"/>
</dbReference>
<dbReference type="Pfam" id="PF05199">
    <property type="entry name" value="GMC_oxred_C"/>
    <property type="match status" value="1"/>
</dbReference>
<evidence type="ECO:0000256" key="2">
    <source>
        <dbReference type="ARBA" id="ARBA00023180"/>
    </source>
</evidence>
<dbReference type="OrthoDB" id="269227at2759"/>
<keyword evidence="5" id="KW-0285">Flavoprotein</keyword>
<dbReference type="InterPro" id="IPR000172">
    <property type="entry name" value="GMC_OxRdtase_N"/>
</dbReference>
<proteinExistence type="inferred from homology"/>
<evidence type="ECO:0000313" key="8">
    <source>
        <dbReference type="EMBL" id="OCL11721.1"/>
    </source>
</evidence>
<dbReference type="InterPro" id="IPR036188">
    <property type="entry name" value="FAD/NAD-bd_sf"/>
</dbReference>
<feature type="chain" id="PRO_5034391254" evidence="6">
    <location>
        <begin position="18"/>
        <end position="610"/>
    </location>
</feature>
<name>A0A8E2F771_9PEZI</name>
<dbReference type="InterPro" id="IPR007867">
    <property type="entry name" value="GMC_OxRtase_C"/>
</dbReference>
<evidence type="ECO:0000256" key="1">
    <source>
        <dbReference type="ARBA" id="ARBA00010790"/>
    </source>
</evidence>
<dbReference type="AlphaFoldDB" id="A0A8E2F771"/>
<feature type="active site" description="Proton acceptor" evidence="3">
    <location>
        <position position="590"/>
    </location>
</feature>
<gene>
    <name evidence="8" type="ORF">AOQ84DRAFT_386628</name>
</gene>
<keyword evidence="9" id="KW-1185">Reference proteome</keyword>
<comment type="similarity">
    <text evidence="1 5">Belongs to the GMC oxidoreductase family.</text>
</comment>
<dbReference type="PROSITE" id="PS00623">
    <property type="entry name" value="GMC_OXRED_1"/>
    <property type="match status" value="1"/>
</dbReference>
<organism evidence="8 9">
    <name type="scientific">Glonium stellatum</name>
    <dbReference type="NCBI Taxonomy" id="574774"/>
    <lineage>
        <taxon>Eukaryota</taxon>
        <taxon>Fungi</taxon>
        <taxon>Dikarya</taxon>
        <taxon>Ascomycota</taxon>
        <taxon>Pezizomycotina</taxon>
        <taxon>Dothideomycetes</taxon>
        <taxon>Pleosporomycetidae</taxon>
        <taxon>Gloniales</taxon>
        <taxon>Gloniaceae</taxon>
        <taxon>Glonium</taxon>
    </lineage>
</organism>
<dbReference type="Gene3D" id="3.30.560.10">
    <property type="entry name" value="Glucose Oxidase, domain 3"/>
    <property type="match status" value="1"/>
</dbReference>
<evidence type="ECO:0000256" key="6">
    <source>
        <dbReference type="SAM" id="SignalP"/>
    </source>
</evidence>
<evidence type="ECO:0000259" key="7">
    <source>
        <dbReference type="PROSITE" id="PS00623"/>
    </source>
</evidence>
<dbReference type="GO" id="GO:0044550">
    <property type="term" value="P:secondary metabolite biosynthetic process"/>
    <property type="evidence" value="ECO:0007669"/>
    <property type="project" value="TreeGrafter"/>
</dbReference>
<sequence>MLLRASLSLTFATLVAADSTRSRLRSSAFAIPGVNASYDYVVVGGGTAGLVIASRLAEVASVAVIEAGGFYEQDNGNQSVVPALGLSQAFLQVTEDYPRQPLMDWGLISVPQTGAGNRRIHYAQGKTLGGSSAINTMSYHRGTNGTYQRWADHVGDQSYTFPNLLQYFIKSAHLTPPNYQKRNTTNATVVYDPSAFNNAIGGPLQVSWGNWVDPTVTWLAKALRSIGLPTSPVGFNSGSLAGYGAWVTLTIDPKHATRSSSQTSYLEQAIKTTGLMVYPHTQATKVLFSNNGTAKASGVSVSTQGLEYTISANKEVIVSAGVFHSPQLLMVSGIGPRATLEAYGIPVVSDLQGVGSNLWDQYNFNLIYEVNTPSEGQLLADAAIQEQLLEEYLDNAAGPYSTVGGYLAFERIPASLRGNFTQQTKSALAWFPQDWPEAEYIGVGVSDGNGGTLGAIGGVLTAPLSRGNVTISSSSMSDPPVIDMGWLTSPADAEVAVAIFKRCRQAWNTNAAKNITVGQELVPGPNVTSDADILNYIRLNGNQIWHASSTCAMGKQGDANAVVDSEAKVFGVDGLRVVDNSAFPFSMPGHPQASVYMFAEKIADVIKSGL</sequence>
<dbReference type="GO" id="GO:0016614">
    <property type="term" value="F:oxidoreductase activity, acting on CH-OH group of donors"/>
    <property type="evidence" value="ECO:0007669"/>
    <property type="project" value="InterPro"/>
</dbReference>
<dbReference type="EMBL" id="KV748999">
    <property type="protein sequence ID" value="OCL11721.1"/>
    <property type="molecule type" value="Genomic_DNA"/>
</dbReference>
<dbReference type="PANTHER" id="PTHR11552:SF138">
    <property type="entry name" value="DEHYDROGENASE PKFF-RELATED"/>
    <property type="match status" value="1"/>
</dbReference>
<keyword evidence="4 5" id="KW-0274">FAD</keyword>
<reference evidence="8 9" key="1">
    <citation type="journal article" date="2016" name="Nat. Commun.">
        <title>Ectomycorrhizal ecology is imprinted in the genome of the dominant symbiotic fungus Cenococcum geophilum.</title>
        <authorList>
            <consortium name="DOE Joint Genome Institute"/>
            <person name="Peter M."/>
            <person name="Kohler A."/>
            <person name="Ohm R.A."/>
            <person name="Kuo A."/>
            <person name="Krutzmann J."/>
            <person name="Morin E."/>
            <person name="Arend M."/>
            <person name="Barry K.W."/>
            <person name="Binder M."/>
            <person name="Choi C."/>
            <person name="Clum A."/>
            <person name="Copeland A."/>
            <person name="Grisel N."/>
            <person name="Haridas S."/>
            <person name="Kipfer T."/>
            <person name="LaButti K."/>
            <person name="Lindquist E."/>
            <person name="Lipzen A."/>
            <person name="Maire R."/>
            <person name="Meier B."/>
            <person name="Mihaltcheva S."/>
            <person name="Molinier V."/>
            <person name="Murat C."/>
            <person name="Poggeler S."/>
            <person name="Quandt C.A."/>
            <person name="Sperisen C."/>
            <person name="Tritt A."/>
            <person name="Tisserant E."/>
            <person name="Crous P.W."/>
            <person name="Henrissat B."/>
            <person name="Nehls U."/>
            <person name="Egli S."/>
            <person name="Spatafora J.W."/>
            <person name="Grigoriev I.V."/>
            <person name="Martin F.M."/>
        </authorList>
    </citation>
    <scope>NUCLEOTIDE SEQUENCE [LARGE SCALE GENOMIC DNA]</scope>
    <source>
        <strain evidence="8 9">CBS 207.34</strain>
    </source>
</reference>
<feature type="domain" description="Glucose-methanol-choline oxidoreductase N-terminal" evidence="7">
    <location>
        <begin position="125"/>
        <end position="148"/>
    </location>
</feature>
<keyword evidence="6" id="KW-0732">Signal</keyword>
<feature type="signal peptide" evidence="6">
    <location>
        <begin position="1"/>
        <end position="17"/>
    </location>
</feature>
<evidence type="ECO:0000313" key="9">
    <source>
        <dbReference type="Proteomes" id="UP000250140"/>
    </source>
</evidence>
<keyword evidence="2" id="KW-0325">Glycoprotein</keyword>
<dbReference type="SUPFAM" id="SSF54373">
    <property type="entry name" value="FAD-linked reductases, C-terminal domain"/>
    <property type="match status" value="1"/>
</dbReference>
<feature type="binding site" evidence="4">
    <location>
        <begin position="545"/>
        <end position="546"/>
    </location>
    <ligand>
        <name>FAD</name>
        <dbReference type="ChEBI" id="CHEBI:57692"/>
    </ligand>
</feature>
<accession>A0A8E2F771</accession>
<comment type="cofactor">
    <cofactor evidence="4">
        <name>FAD</name>
        <dbReference type="ChEBI" id="CHEBI:57692"/>
    </cofactor>
</comment>
<feature type="binding site" evidence="4">
    <location>
        <begin position="591"/>
        <end position="592"/>
    </location>
    <ligand>
        <name>FAD</name>
        <dbReference type="ChEBI" id="CHEBI:57692"/>
    </ligand>
</feature>
<evidence type="ECO:0000256" key="3">
    <source>
        <dbReference type="PIRSR" id="PIRSR000137-1"/>
    </source>
</evidence>
<dbReference type="InterPro" id="IPR012132">
    <property type="entry name" value="GMC_OxRdtase"/>
</dbReference>
<evidence type="ECO:0000256" key="4">
    <source>
        <dbReference type="PIRSR" id="PIRSR000137-2"/>
    </source>
</evidence>
<feature type="active site" description="Proton donor" evidence="3">
    <location>
        <position position="546"/>
    </location>
</feature>